<dbReference type="PaxDb" id="4113-PGSC0003DMT400094031"/>
<name>M1DT87_SOLTU</name>
<dbReference type="PANTHER" id="PTHR33180:SF31">
    <property type="entry name" value="POLYPROTEIN PROTEIN"/>
    <property type="match status" value="1"/>
</dbReference>
<organism evidence="3 4">
    <name type="scientific">Solanum tuberosum</name>
    <name type="common">Potato</name>
    <dbReference type="NCBI Taxonomy" id="4113"/>
    <lineage>
        <taxon>Eukaryota</taxon>
        <taxon>Viridiplantae</taxon>
        <taxon>Streptophyta</taxon>
        <taxon>Embryophyta</taxon>
        <taxon>Tracheophyta</taxon>
        <taxon>Spermatophyta</taxon>
        <taxon>Magnoliopsida</taxon>
        <taxon>eudicotyledons</taxon>
        <taxon>Gunneridae</taxon>
        <taxon>Pentapetalae</taxon>
        <taxon>asterids</taxon>
        <taxon>lamiids</taxon>
        <taxon>Solanales</taxon>
        <taxon>Solanaceae</taxon>
        <taxon>Solanoideae</taxon>
        <taxon>Solaneae</taxon>
        <taxon>Solanum</taxon>
    </lineage>
</organism>
<accession>M1DT87</accession>
<dbReference type="GO" id="GO:0009523">
    <property type="term" value="C:photosystem II"/>
    <property type="evidence" value="ECO:0000318"/>
    <property type="project" value="GO_Central"/>
</dbReference>
<dbReference type="Proteomes" id="UP000011115">
    <property type="component" value="Unassembled WGS sequence"/>
</dbReference>
<evidence type="ECO:0000313" key="3">
    <source>
        <dbReference type="EnsemblPlants" id="PGSC0003DMT400094031"/>
    </source>
</evidence>
<dbReference type="Pfam" id="PF20167">
    <property type="entry name" value="Transposase_32"/>
    <property type="match status" value="1"/>
</dbReference>
<evidence type="ECO:0000256" key="1">
    <source>
        <dbReference type="SAM" id="MobiDB-lite"/>
    </source>
</evidence>
<reference evidence="4" key="1">
    <citation type="journal article" date="2011" name="Nature">
        <title>Genome sequence and analysis of the tuber crop potato.</title>
        <authorList>
            <consortium name="The Potato Genome Sequencing Consortium"/>
        </authorList>
    </citation>
    <scope>NUCLEOTIDE SEQUENCE [LARGE SCALE GENOMIC DNA]</scope>
    <source>
        <strain evidence="4">cv. DM1-3 516 R44</strain>
    </source>
</reference>
<dbReference type="AlphaFoldDB" id="M1DT87"/>
<feature type="domain" description="Putative plant transposon protein" evidence="2">
    <location>
        <begin position="293"/>
        <end position="483"/>
    </location>
</feature>
<protein>
    <recommendedName>
        <fullName evidence="2">Putative plant transposon protein domain-containing protein</fullName>
    </recommendedName>
</protein>
<evidence type="ECO:0000313" key="4">
    <source>
        <dbReference type="Proteomes" id="UP000011115"/>
    </source>
</evidence>
<reference evidence="3" key="2">
    <citation type="submission" date="2015-06" db="UniProtKB">
        <authorList>
            <consortium name="EnsemblPlants"/>
        </authorList>
    </citation>
    <scope>IDENTIFICATION</scope>
    <source>
        <strain evidence="3">DM1-3 516 R44</strain>
    </source>
</reference>
<dbReference type="GO" id="GO:0009579">
    <property type="term" value="C:thylakoid"/>
    <property type="evidence" value="ECO:0000318"/>
    <property type="project" value="GO_Central"/>
</dbReference>
<keyword evidence="4" id="KW-1185">Reference proteome</keyword>
<dbReference type="InParanoid" id="M1DT87"/>
<proteinExistence type="predicted"/>
<feature type="region of interest" description="Disordered" evidence="1">
    <location>
        <begin position="144"/>
        <end position="207"/>
    </location>
</feature>
<dbReference type="EnsemblPlants" id="PGSC0003DMT400094031">
    <property type="protein sequence ID" value="PGSC0003DMT400094031"/>
    <property type="gene ID" value="PGSC0003DMG400043602"/>
</dbReference>
<dbReference type="PANTHER" id="PTHR33180">
    <property type="entry name" value="PHOTOSYSTEM II CP43 REACTION CENTER PROTEIN"/>
    <property type="match status" value="1"/>
</dbReference>
<dbReference type="Gramene" id="PGSC0003DMT400094031">
    <property type="protein sequence ID" value="PGSC0003DMT400094031"/>
    <property type="gene ID" value="PGSC0003DMG400043602"/>
</dbReference>
<dbReference type="InterPro" id="IPR046796">
    <property type="entry name" value="Transposase_32_dom"/>
</dbReference>
<sequence length="507" mass="57401">MLNNILDNIGYSYIVFGLRNKTWTLNEQKRNKAAERTKKRRSVDRLTHWVSRRKAMISPKVSVCKALKEKIKSMIEKSSRRVAEWFRDAVLDHPNGSLRFFNIDLCKDEINLTQLMETQFDMARPKVAGRDISPHKRAKRIIINEDAAASRGKATKLPTTGGKRKIPASPKASSDSDGIYATHVTTSESEGEYQEHQAAASEPEDDELIVAQRVELRSKRLNDPSRIRTPQATPTPPLAPAHAVVLAQSLQGPPPKSMNRLMTEGMRTIIEEKRLSTDGVIDRYLKIMSCLKSHKFHLFTQPRGPYIPNWVREFYAAYGALILQRKKQATGFKPVDYVVFHGKKELCDSTTINAVLECTNNIADAHQYRLKTKSLEGMKSWLAPLICDGTPRLLEVGDPIEKNDLNVAARYWFGFISSIVMPSQNKSVFRHTKANCLGSIIAREDLNLIMIVGQEMAMRAKQRQTSLPLSVLITKLCKRARVPRDEKKDVEVIPTSSTDIRRIGWSI</sequence>
<evidence type="ECO:0000259" key="2">
    <source>
        <dbReference type="Pfam" id="PF20167"/>
    </source>
</evidence>
<dbReference type="HOGENOM" id="CLU_029307_1_1_1"/>